<dbReference type="GO" id="GO:0009408">
    <property type="term" value="P:response to heat"/>
    <property type="evidence" value="ECO:0007669"/>
    <property type="project" value="UniProtKB-ARBA"/>
</dbReference>
<organism evidence="8 9">
    <name type="scientific">Agrilus planipennis</name>
    <name type="common">Emerald ash borer</name>
    <name type="synonym">Agrilus marcopoli</name>
    <dbReference type="NCBI Taxonomy" id="224129"/>
    <lineage>
        <taxon>Eukaryota</taxon>
        <taxon>Metazoa</taxon>
        <taxon>Ecdysozoa</taxon>
        <taxon>Arthropoda</taxon>
        <taxon>Hexapoda</taxon>
        <taxon>Insecta</taxon>
        <taxon>Pterygota</taxon>
        <taxon>Neoptera</taxon>
        <taxon>Endopterygota</taxon>
        <taxon>Coleoptera</taxon>
        <taxon>Polyphaga</taxon>
        <taxon>Elateriformia</taxon>
        <taxon>Buprestoidea</taxon>
        <taxon>Buprestidae</taxon>
        <taxon>Agrilinae</taxon>
        <taxon>Agrilus</taxon>
    </lineage>
</organism>
<evidence type="ECO:0000256" key="4">
    <source>
        <dbReference type="PROSITE-ProRule" id="PRU00285"/>
    </source>
</evidence>
<dbReference type="RefSeq" id="XP_018321194.1">
    <property type="nucleotide sequence ID" value="XM_018465692.2"/>
</dbReference>
<evidence type="ECO:0000256" key="1">
    <source>
        <dbReference type="ARBA" id="ARBA00023016"/>
    </source>
</evidence>
<dbReference type="OrthoDB" id="1431247at2759"/>
<reference evidence="9" key="1">
    <citation type="submission" date="2025-08" db="UniProtKB">
        <authorList>
            <consortium name="RefSeq"/>
        </authorList>
    </citation>
    <scope>IDENTIFICATION</scope>
    <source>
        <tissue evidence="9">Entire body</tissue>
    </source>
</reference>
<dbReference type="InterPro" id="IPR002068">
    <property type="entry name" value="A-crystallin/Hsp20_dom"/>
</dbReference>
<dbReference type="InterPro" id="IPR001436">
    <property type="entry name" value="Alpha-crystallin/sHSP_animal"/>
</dbReference>
<accession>A0A1W4WB10</accession>
<feature type="domain" description="SHSP" evidence="7">
    <location>
        <begin position="58"/>
        <end position="166"/>
    </location>
</feature>
<dbReference type="PANTHER" id="PTHR45640:SF13">
    <property type="entry name" value="HEAT SHOCK PROTEIN 22-RELATED"/>
    <property type="match status" value="1"/>
</dbReference>
<dbReference type="PANTHER" id="PTHR45640">
    <property type="entry name" value="HEAT SHOCK PROTEIN HSP-12.2-RELATED"/>
    <property type="match status" value="1"/>
</dbReference>
<dbReference type="InterPro" id="IPR008978">
    <property type="entry name" value="HSP20-like_chaperone"/>
</dbReference>
<dbReference type="GO" id="GO:0046872">
    <property type="term" value="F:metal ion binding"/>
    <property type="evidence" value="ECO:0007669"/>
    <property type="project" value="UniProtKB-KW"/>
</dbReference>
<comment type="similarity">
    <text evidence="2 4 5">Belongs to the small heat shock protein (HSP20) family.</text>
</comment>
<name>A0A1W4WB10_AGRPL</name>
<evidence type="ECO:0000256" key="2">
    <source>
        <dbReference type="PIRNR" id="PIRNR036514"/>
    </source>
</evidence>
<evidence type="ECO:0000256" key="3">
    <source>
        <dbReference type="PIRSR" id="PIRSR036514-1"/>
    </source>
</evidence>
<dbReference type="STRING" id="224129.A0A1W4WB10"/>
<proteinExistence type="inferred from homology"/>
<dbReference type="PRINTS" id="PR00299">
    <property type="entry name" value="ACRYSTALLIN"/>
</dbReference>
<keyword evidence="3" id="KW-0479">Metal-binding</keyword>
<evidence type="ECO:0000313" key="9">
    <source>
        <dbReference type="RefSeq" id="XP_018321194.1"/>
    </source>
</evidence>
<dbReference type="GO" id="GO:0042026">
    <property type="term" value="P:protein refolding"/>
    <property type="evidence" value="ECO:0007669"/>
    <property type="project" value="TreeGrafter"/>
</dbReference>
<dbReference type="SUPFAM" id="SSF49764">
    <property type="entry name" value="HSP20-like chaperones"/>
    <property type="match status" value="1"/>
</dbReference>
<evidence type="ECO:0000259" key="7">
    <source>
        <dbReference type="PROSITE" id="PS01031"/>
    </source>
</evidence>
<evidence type="ECO:0000256" key="6">
    <source>
        <dbReference type="SAM" id="MobiDB-lite"/>
    </source>
</evidence>
<evidence type="ECO:0000256" key="5">
    <source>
        <dbReference type="RuleBase" id="RU003616"/>
    </source>
</evidence>
<keyword evidence="3" id="KW-0862">Zinc</keyword>
<feature type="binding site" evidence="3">
    <location>
        <position position="107"/>
    </location>
    <ligand>
        <name>Zn(2+)</name>
        <dbReference type="ChEBI" id="CHEBI:29105"/>
        <label>2</label>
    </ligand>
</feature>
<feature type="binding site" evidence="3">
    <location>
        <position position="105"/>
    </location>
    <ligand>
        <name>Zn(2+)</name>
        <dbReference type="ChEBI" id="CHEBI:29105"/>
        <label>1</label>
    </ligand>
</feature>
<dbReference type="GO" id="GO:0005634">
    <property type="term" value="C:nucleus"/>
    <property type="evidence" value="ECO:0007669"/>
    <property type="project" value="TreeGrafter"/>
</dbReference>
<dbReference type="Gene3D" id="2.60.40.790">
    <property type="match status" value="1"/>
</dbReference>
<keyword evidence="1" id="KW-0346">Stress response</keyword>
<gene>
    <name evidence="9" type="primary">LOC108734230</name>
</gene>
<dbReference type="PROSITE" id="PS01031">
    <property type="entry name" value="SHSP"/>
    <property type="match status" value="1"/>
</dbReference>
<dbReference type="AlphaFoldDB" id="A0A1W4WB10"/>
<dbReference type="PIRSF" id="PIRSF036514">
    <property type="entry name" value="Sm_HSP_B1"/>
    <property type="match status" value="1"/>
</dbReference>
<feature type="region of interest" description="Disordered" evidence="6">
    <location>
        <begin position="157"/>
        <end position="185"/>
    </location>
</feature>
<protein>
    <submittedName>
        <fullName evidence="9">Protein lethal(2)essential for life-like</fullName>
    </submittedName>
</protein>
<dbReference type="InParanoid" id="A0A1W4WB10"/>
<sequence length="185" mass="20999">MSLLPYFLNDPWDNLLRPSRLLDQHFGVELDPEDLLAPMTLSRPVKNLISGYLRPWRTLAADKDLGSTVKFDKDKYEVSLDVQQFKPDEIKVTAGQNSITIEGNHEEKEENGGTVSRHFVRRYVLPRGLELEKVESKMSSDGVLQITVPRKEALEGDEKVVPIQQTGQPAKAVEDKSKSKEKKKK</sequence>
<dbReference type="KEGG" id="apln:108734230"/>
<dbReference type="GeneID" id="108734230"/>
<dbReference type="GO" id="GO:0005737">
    <property type="term" value="C:cytoplasm"/>
    <property type="evidence" value="ECO:0007669"/>
    <property type="project" value="TreeGrafter"/>
</dbReference>
<keyword evidence="8" id="KW-1185">Reference proteome</keyword>
<evidence type="ECO:0000313" key="8">
    <source>
        <dbReference type="Proteomes" id="UP000192223"/>
    </source>
</evidence>
<dbReference type="Proteomes" id="UP000192223">
    <property type="component" value="Unplaced"/>
</dbReference>
<dbReference type="CDD" id="cd06526">
    <property type="entry name" value="metazoan_ACD"/>
    <property type="match status" value="1"/>
</dbReference>
<dbReference type="Pfam" id="PF00011">
    <property type="entry name" value="HSP20"/>
    <property type="match status" value="1"/>
</dbReference>
<dbReference type="GO" id="GO:0051082">
    <property type="term" value="F:unfolded protein binding"/>
    <property type="evidence" value="ECO:0007669"/>
    <property type="project" value="TreeGrafter"/>
</dbReference>
<dbReference type="InterPro" id="IPR055269">
    <property type="entry name" value="Alpha-crystallin/HSP_16"/>
</dbReference>